<sequence>MSGLTRLADWAAGLADGDIPARVREYAASQVLSQLAAIRAGGAHPTGAKIITAFGGPAQPDRKAAAGVLAAVGSFLNLDDTAYAGHLSNSTVAVPLAYAADGPSLITAVVAANECAARITAAATLGPLRGQSAMHTHLAGAVAGRLKAEGAPPGVWADALAIAFAMPHWPMLRSFLACEARAVATMAPVRAGLDACDAARAGIAGAHDILEHPDGFLARYADVPLPEQVDHALGEQWHTETLSFKLHPGGPGIDAAVDCAADLAPVTDPDDIAEVLVEASAYTLMAQRTAERYLDGPDSPLGALVLDVRYPVATALLSGHFTAADLGRPATADPGRRALAAKVRLVHDPEMTRALLESDAPFGAALRMAGPRAQAWLADYGLTAPENVQGDFSAATKATPARVTVVHGDGRRRCRERAIPRGAAGPETRADHISLIREKFIDSGGDAAIAERAASLDSMNASDFRSWLRAALT</sequence>
<evidence type="ECO:0000313" key="3">
    <source>
        <dbReference type="EMBL" id="MFC5290577.1"/>
    </source>
</evidence>
<reference evidence="4" key="1">
    <citation type="journal article" date="2019" name="Int. J. Syst. Evol. Microbiol.">
        <title>The Global Catalogue of Microorganisms (GCM) 10K type strain sequencing project: providing services to taxonomists for standard genome sequencing and annotation.</title>
        <authorList>
            <consortium name="The Broad Institute Genomics Platform"/>
            <consortium name="The Broad Institute Genome Sequencing Center for Infectious Disease"/>
            <person name="Wu L."/>
            <person name="Ma J."/>
        </authorList>
    </citation>
    <scope>NUCLEOTIDE SEQUENCE [LARGE SCALE GENOMIC DNA]</scope>
    <source>
        <strain evidence="4">CCUG 59778</strain>
    </source>
</reference>
<organism evidence="3 4">
    <name type="scientific">Actinokineospora guangxiensis</name>
    <dbReference type="NCBI Taxonomy" id="1490288"/>
    <lineage>
        <taxon>Bacteria</taxon>
        <taxon>Bacillati</taxon>
        <taxon>Actinomycetota</taxon>
        <taxon>Actinomycetes</taxon>
        <taxon>Pseudonocardiales</taxon>
        <taxon>Pseudonocardiaceae</taxon>
        <taxon>Actinokineospora</taxon>
    </lineage>
</organism>
<dbReference type="InterPro" id="IPR045337">
    <property type="entry name" value="MmgE_PrpD_C"/>
</dbReference>
<dbReference type="Proteomes" id="UP001596157">
    <property type="component" value="Unassembled WGS sequence"/>
</dbReference>
<comment type="similarity">
    <text evidence="1">Belongs to the PrpD family.</text>
</comment>
<dbReference type="Gene3D" id="1.10.4100.10">
    <property type="entry name" value="2-methylcitrate dehydratase PrpD"/>
    <property type="match status" value="1"/>
</dbReference>
<dbReference type="InterPro" id="IPR036148">
    <property type="entry name" value="MmgE/PrpD_sf"/>
</dbReference>
<gene>
    <name evidence="3" type="ORF">ACFPM7_26280</name>
</gene>
<dbReference type="InterPro" id="IPR042188">
    <property type="entry name" value="MmgE/PrpD_sf_2"/>
</dbReference>
<dbReference type="Gene3D" id="3.30.1330.120">
    <property type="entry name" value="2-methylcitrate dehydratase PrpD"/>
    <property type="match status" value="1"/>
</dbReference>
<protein>
    <recommendedName>
        <fullName evidence="2">MmgE/PrpD C-terminal domain-containing protein</fullName>
    </recommendedName>
</protein>
<accession>A0ABW0ETD7</accession>
<dbReference type="RefSeq" id="WP_378250468.1">
    <property type="nucleotide sequence ID" value="NZ_JBHSKF010000017.1"/>
</dbReference>
<evidence type="ECO:0000259" key="2">
    <source>
        <dbReference type="Pfam" id="PF19305"/>
    </source>
</evidence>
<keyword evidence="4" id="KW-1185">Reference proteome</keyword>
<evidence type="ECO:0000313" key="4">
    <source>
        <dbReference type="Proteomes" id="UP001596157"/>
    </source>
</evidence>
<comment type="caution">
    <text evidence="3">The sequence shown here is derived from an EMBL/GenBank/DDBJ whole genome shotgun (WGS) entry which is preliminary data.</text>
</comment>
<proteinExistence type="inferred from homology"/>
<dbReference type="PANTHER" id="PTHR16943:SF8">
    <property type="entry name" value="2-METHYLCITRATE DEHYDRATASE"/>
    <property type="match status" value="1"/>
</dbReference>
<dbReference type="EMBL" id="JBHSKF010000017">
    <property type="protein sequence ID" value="MFC5290577.1"/>
    <property type="molecule type" value="Genomic_DNA"/>
</dbReference>
<evidence type="ECO:0000256" key="1">
    <source>
        <dbReference type="ARBA" id="ARBA00006174"/>
    </source>
</evidence>
<dbReference type="Pfam" id="PF19305">
    <property type="entry name" value="MmgE_PrpD_C"/>
    <property type="match status" value="1"/>
</dbReference>
<feature type="domain" description="MmgE/PrpD C-terminal" evidence="2">
    <location>
        <begin position="252"/>
        <end position="355"/>
    </location>
</feature>
<name>A0ABW0ETD7_9PSEU</name>
<dbReference type="SUPFAM" id="SSF103378">
    <property type="entry name" value="2-methylcitrate dehydratase PrpD"/>
    <property type="match status" value="1"/>
</dbReference>
<dbReference type="InterPro" id="IPR005656">
    <property type="entry name" value="MmgE_PrpD"/>
</dbReference>
<dbReference type="InterPro" id="IPR042183">
    <property type="entry name" value="MmgE/PrpD_sf_1"/>
</dbReference>
<dbReference type="PANTHER" id="PTHR16943">
    <property type="entry name" value="2-METHYLCITRATE DEHYDRATASE-RELATED"/>
    <property type="match status" value="1"/>
</dbReference>